<proteinExistence type="predicted"/>
<protein>
    <submittedName>
        <fullName evidence="1">Uncharacterized protein</fullName>
    </submittedName>
</protein>
<reference evidence="1" key="1">
    <citation type="submission" date="2020-07" db="EMBL/GenBank/DDBJ databases">
        <title>Huge and variable diversity of episymbiotic CPR bacteria and DPANN archaea in groundwater ecosystems.</title>
        <authorList>
            <person name="He C.Y."/>
            <person name="Keren R."/>
            <person name="Whittaker M."/>
            <person name="Farag I.F."/>
            <person name="Doudna J."/>
            <person name="Cate J.H.D."/>
            <person name="Banfield J.F."/>
        </authorList>
    </citation>
    <scope>NUCLEOTIDE SEQUENCE</scope>
    <source>
        <strain evidence="1">NC_groundwater_1296_Ag_S-0.2um_52_80</strain>
    </source>
</reference>
<gene>
    <name evidence="1" type="ORF">HY544_02670</name>
</gene>
<organism evidence="1 2">
    <name type="scientific">Candidatus Iainarchaeum sp</name>
    <dbReference type="NCBI Taxonomy" id="3101447"/>
    <lineage>
        <taxon>Archaea</taxon>
        <taxon>Candidatus Iainarchaeota</taxon>
        <taxon>Candidatus Iainarchaeia</taxon>
        <taxon>Candidatus Iainarchaeales</taxon>
        <taxon>Candidatus Iainarchaeaceae</taxon>
        <taxon>Candidatus Iainarchaeum</taxon>
    </lineage>
</organism>
<sequence>MESWEQRLVEFLRRGQRDRVQFLDGLKNSVLPMQLRRIQQNDKTVLKELVLPAWLDWDLLYEWSLHHAGPLKGRECILCNRNAEHGHFYNDKFICEECLLNVKGL</sequence>
<accession>A0A8T3YK37</accession>
<dbReference type="AlphaFoldDB" id="A0A8T3YK37"/>
<evidence type="ECO:0000313" key="2">
    <source>
        <dbReference type="Proteomes" id="UP000732298"/>
    </source>
</evidence>
<evidence type="ECO:0000313" key="1">
    <source>
        <dbReference type="EMBL" id="MBI4210385.1"/>
    </source>
</evidence>
<dbReference type="EMBL" id="JACQPB010000033">
    <property type="protein sequence ID" value="MBI4210385.1"/>
    <property type="molecule type" value="Genomic_DNA"/>
</dbReference>
<comment type="caution">
    <text evidence="1">The sequence shown here is derived from an EMBL/GenBank/DDBJ whole genome shotgun (WGS) entry which is preliminary data.</text>
</comment>
<name>A0A8T3YK37_9ARCH</name>
<dbReference type="Proteomes" id="UP000732298">
    <property type="component" value="Unassembled WGS sequence"/>
</dbReference>